<dbReference type="Proteomes" id="UP000824540">
    <property type="component" value="Unassembled WGS sequence"/>
</dbReference>
<dbReference type="EMBL" id="JAFBMS010000027">
    <property type="protein sequence ID" value="KAG9342585.1"/>
    <property type="molecule type" value="Genomic_DNA"/>
</dbReference>
<proteinExistence type="predicted"/>
<organism evidence="1 2">
    <name type="scientific">Albula glossodonta</name>
    <name type="common">roundjaw bonefish</name>
    <dbReference type="NCBI Taxonomy" id="121402"/>
    <lineage>
        <taxon>Eukaryota</taxon>
        <taxon>Metazoa</taxon>
        <taxon>Chordata</taxon>
        <taxon>Craniata</taxon>
        <taxon>Vertebrata</taxon>
        <taxon>Euteleostomi</taxon>
        <taxon>Actinopterygii</taxon>
        <taxon>Neopterygii</taxon>
        <taxon>Teleostei</taxon>
        <taxon>Albuliformes</taxon>
        <taxon>Albulidae</taxon>
        <taxon>Albula</taxon>
    </lineage>
</organism>
<evidence type="ECO:0000313" key="1">
    <source>
        <dbReference type="EMBL" id="KAG9342585.1"/>
    </source>
</evidence>
<comment type="caution">
    <text evidence="1">The sequence shown here is derived from an EMBL/GenBank/DDBJ whole genome shotgun (WGS) entry which is preliminary data.</text>
</comment>
<dbReference type="AlphaFoldDB" id="A0A8T2NQD4"/>
<reference evidence="1" key="1">
    <citation type="thesis" date="2021" institute="BYU ScholarsArchive" country="Provo, UT, USA">
        <title>Applications of and Algorithms for Genome Assembly and Genomic Analyses with an Emphasis on Marine Teleosts.</title>
        <authorList>
            <person name="Pickett B.D."/>
        </authorList>
    </citation>
    <scope>NUCLEOTIDE SEQUENCE</scope>
    <source>
        <strain evidence="1">HI-2016</strain>
    </source>
</reference>
<protein>
    <submittedName>
        <fullName evidence="1">Uncharacterized protein</fullName>
    </submittedName>
</protein>
<dbReference type="OrthoDB" id="10635331at2759"/>
<name>A0A8T2NQD4_9TELE</name>
<gene>
    <name evidence="1" type="ORF">JZ751_016011</name>
</gene>
<evidence type="ECO:0000313" key="2">
    <source>
        <dbReference type="Proteomes" id="UP000824540"/>
    </source>
</evidence>
<keyword evidence="2" id="KW-1185">Reference proteome</keyword>
<sequence>MSAASGTGVYRSNGRERERVLTCSGGQCSTGQEWTLFERLFEREGHHSMETEEDFHACERKELIQNQSNLSCGRCFTDCRQTQKVTRELLSQPRPEGMTEIICPKNGSERVNVALPLPKMNPHPQPDTTPPPLALPTNSPFLPMPAPPHCRLCPPLPRPLICTLCLLSSLPRGSGFGQLKRTGCLAQLVFGCLPAMKGCFRSSCRISVLSITSPAPPGAGEEVEEEGQN</sequence>
<accession>A0A8T2NQD4</accession>